<keyword evidence="4" id="KW-1185">Reference proteome</keyword>
<name>A0ABM9NNC5_9GAMM</name>
<sequence length="1018" mass="117269">MYILYLFFLRIKQLIIYIFLIQSFFSKFIYATEPIINKNTINKIIINTQKTNSENYSYLSSKPTQNTLNKHNIPDIPLYKTTNVFNQNNIDLKTKIAKHSTQIGYILNNKNKYNNSINYVYNLSENLINEYITNLLNKYCKAKIQININKTKNIDILLPFLNKQNDFLFAQLGLRKINNKKITNTGLGYRQYLKNLMFGINSFYDYDITGKNSRFSIGYELWLDYIKFSANNYFRLTNWHKSNSHNLKEYDERPANGFDFNTEYYLPFYTQFGMFVKYEKYINNYINDNTLLLKTPKQNRSTIGIIYNPLPFITFKGKTSKGKFNDNHIEIKLTYNFLLPLKQQIIPNNINITRKLYGNRYDFIDRNYNIIMQYKKQNFLNISLPKSITIENDENIQITAVINNFKYGLKNILWSAPKIITEGGKIQKTSLNSIKLILPKNAFKTTQNKIKQYYLYAIGIDNNNNKSNTAIMLINLIKSQNIICDLNISPNKILLANDKDEYTATINIQNEKKEPLSNKNITFLIENFLDNTKITLNNLSNKTEQKITTKTDKNGKASILITSKISGEGTLKAIIENKNFINKKITFKQTENLNHTINLTLKKDKAIANGIDENIVIATVLDEHKNPIKNKILNISASNKAKITKNIQTTDNNGQIFILFTNTNSGESILTITDSNIQKNISTKFIQDINTSIIESVKLNDINTKKILKNTSSFSYTVKVVDINEKPIKNITIIPYADKKNVFLEVKSKTNENGESIIILTNNNIPVSDITVGAKLNTSKIIVNADKKVSFNLVNIKGYVINATNDKPLNNVKINIYKNNETNLIDTIYSDNNGEFKTILEIDNYIFNLSLKGFINLNKKIYVNNNIENIFPMSLTLNEISGRIILNWNKEPNDLDAHLYVPTKNNTNRVEVFFDQKQPNESNAILDIDKQHFPGIETISLLKLNKGKYLYFVHNCDEYTSSNNLEANVTINLNDGQTKTFASPNMPIKSRDCWIVFELDTTTDNAIINDINSISICP</sequence>
<dbReference type="InterPro" id="IPR038177">
    <property type="entry name" value="IAT_beta_sf"/>
</dbReference>
<dbReference type="PROSITE" id="PS51127">
    <property type="entry name" value="BIG1"/>
    <property type="match status" value="2"/>
</dbReference>
<dbReference type="SMART" id="SM00634">
    <property type="entry name" value="BID_1"/>
    <property type="match status" value="2"/>
</dbReference>
<dbReference type="Gene3D" id="2.40.160.160">
    <property type="entry name" value="Inverse autotransporter, beta-domain"/>
    <property type="match status" value="1"/>
</dbReference>
<dbReference type="Gene3D" id="2.60.40.10">
    <property type="entry name" value="Immunoglobulins"/>
    <property type="match status" value="3"/>
</dbReference>
<evidence type="ECO:0000259" key="2">
    <source>
        <dbReference type="PROSITE" id="PS51127"/>
    </source>
</evidence>
<evidence type="ECO:0000313" key="4">
    <source>
        <dbReference type="Proteomes" id="UP001497533"/>
    </source>
</evidence>
<dbReference type="InterPro" id="IPR013783">
    <property type="entry name" value="Ig-like_fold"/>
</dbReference>
<dbReference type="RefSeq" id="WP_341765030.1">
    <property type="nucleotide sequence ID" value="NZ_OZ034688.1"/>
</dbReference>
<proteinExistence type="inferred from homology"/>
<dbReference type="Pfam" id="PF11924">
    <property type="entry name" value="IAT_beta"/>
    <property type="match status" value="1"/>
</dbReference>
<evidence type="ECO:0000313" key="3">
    <source>
        <dbReference type="EMBL" id="CAL1328971.1"/>
    </source>
</evidence>
<accession>A0ABM9NNC5</accession>
<dbReference type="InterPro" id="IPR003344">
    <property type="entry name" value="Big_1_dom"/>
</dbReference>
<dbReference type="InterPro" id="IPR008964">
    <property type="entry name" value="Invasin/intimin_cell_adhesion"/>
</dbReference>
<feature type="domain" description="Big-1" evidence="2">
    <location>
        <begin position="483"/>
        <end position="588"/>
    </location>
</feature>
<dbReference type="InterPro" id="IPR051715">
    <property type="entry name" value="Intimin-Invasin_domain"/>
</dbReference>
<dbReference type="Proteomes" id="UP001497533">
    <property type="component" value="Chromosome"/>
</dbReference>
<dbReference type="SUPFAM" id="SSF49373">
    <property type="entry name" value="Invasin/intimin cell-adhesion fragments"/>
    <property type="match status" value="3"/>
</dbReference>
<reference evidence="3" key="1">
    <citation type="submission" date="2024-04" db="EMBL/GenBank/DDBJ databases">
        <authorList>
            <person name="Manzano-Marin A."/>
            <person name="Manzano-Marin A."/>
            <person name="Alejandro Manzano Marin A."/>
        </authorList>
    </citation>
    <scope>NUCLEOTIDE SEQUENCE [LARGE SCALE GENOMIC DNA]</scope>
    <source>
        <strain evidence="3">TABTEA</strain>
    </source>
</reference>
<organism evidence="3 4">
    <name type="scientific">Candidatus Providencia siddallii</name>
    <dbReference type="NCBI Taxonomy" id="1715285"/>
    <lineage>
        <taxon>Bacteria</taxon>
        <taxon>Pseudomonadati</taxon>
        <taxon>Pseudomonadota</taxon>
        <taxon>Gammaproteobacteria</taxon>
        <taxon>Enterobacterales</taxon>
        <taxon>Morganellaceae</taxon>
        <taxon>Providencia</taxon>
    </lineage>
</organism>
<dbReference type="PANTHER" id="PTHR39576">
    <property type="entry name" value="ATTACHING AND EFFACING PROTEIN HOMOLOG-RELATED-RELATED"/>
    <property type="match status" value="1"/>
</dbReference>
<dbReference type="EMBL" id="OZ034688">
    <property type="protein sequence ID" value="CAL1328971.1"/>
    <property type="molecule type" value="Genomic_DNA"/>
</dbReference>
<dbReference type="Gene3D" id="2.60.40.1120">
    <property type="entry name" value="Carboxypeptidase-like, regulatory domain"/>
    <property type="match status" value="1"/>
</dbReference>
<dbReference type="PANTHER" id="PTHR39576:SF2">
    <property type="entry name" value="ATTACHING AND EFFACING PROTEIN HOMOLOG-RELATED"/>
    <property type="match status" value="1"/>
</dbReference>
<dbReference type="InterPro" id="IPR008969">
    <property type="entry name" value="CarboxyPept-like_regulatory"/>
</dbReference>
<dbReference type="Pfam" id="PF02369">
    <property type="entry name" value="Big_1"/>
    <property type="match status" value="1"/>
</dbReference>
<gene>
    <name evidence="3" type="ORF">PRHACTZTBTEA_031</name>
</gene>
<evidence type="ECO:0000256" key="1">
    <source>
        <dbReference type="ARBA" id="ARBA00010116"/>
    </source>
</evidence>
<protein>
    <submittedName>
        <fullName evidence="3">Invasin</fullName>
    </submittedName>
</protein>
<dbReference type="InterPro" id="IPR024519">
    <property type="entry name" value="IAT_beta"/>
</dbReference>
<comment type="similarity">
    <text evidence="1">Belongs to the intimin/invasin family.</text>
</comment>
<feature type="domain" description="Big-1" evidence="2">
    <location>
        <begin position="596"/>
        <end position="686"/>
    </location>
</feature>
<dbReference type="SUPFAM" id="SSF49464">
    <property type="entry name" value="Carboxypeptidase regulatory domain-like"/>
    <property type="match status" value="1"/>
</dbReference>